<feature type="coiled-coil region" evidence="5">
    <location>
        <begin position="6"/>
        <end position="33"/>
    </location>
</feature>
<evidence type="ECO:0000256" key="4">
    <source>
        <dbReference type="PROSITE-ProRule" id="PRU00125"/>
    </source>
</evidence>
<keyword evidence="3 4" id="KW-0440">LIM domain</keyword>
<accession>A0A368FNJ3</accession>
<keyword evidence="1 4" id="KW-0479">Metal-binding</keyword>
<keyword evidence="8" id="KW-1185">Reference proteome</keyword>
<reference evidence="7 8" key="1">
    <citation type="submission" date="2014-10" db="EMBL/GenBank/DDBJ databases">
        <title>Draft genome of the hookworm Ancylostoma caninum.</title>
        <authorList>
            <person name="Mitreva M."/>
        </authorList>
    </citation>
    <scope>NUCLEOTIDE SEQUENCE [LARGE SCALE GENOMIC DNA]</scope>
    <source>
        <strain evidence="7 8">Baltimore</strain>
    </source>
</reference>
<dbReference type="GO" id="GO:0003779">
    <property type="term" value="F:actin binding"/>
    <property type="evidence" value="ECO:0007669"/>
    <property type="project" value="TreeGrafter"/>
</dbReference>
<dbReference type="PROSITE" id="PS50023">
    <property type="entry name" value="LIM_DOMAIN_2"/>
    <property type="match status" value="1"/>
</dbReference>
<dbReference type="Gene3D" id="2.10.110.10">
    <property type="entry name" value="Cysteine Rich Protein"/>
    <property type="match status" value="1"/>
</dbReference>
<dbReference type="EMBL" id="JOJR01000975">
    <property type="protein sequence ID" value="RCN33088.1"/>
    <property type="molecule type" value="Genomic_DNA"/>
</dbReference>
<name>A0A368FNJ3_ANCCA</name>
<evidence type="ECO:0000256" key="2">
    <source>
        <dbReference type="ARBA" id="ARBA00022833"/>
    </source>
</evidence>
<dbReference type="Pfam" id="PF00412">
    <property type="entry name" value="LIM"/>
    <property type="match status" value="1"/>
</dbReference>
<evidence type="ECO:0000256" key="5">
    <source>
        <dbReference type="SAM" id="Coils"/>
    </source>
</evidence>
<dbReference type="GO" id="GO:0051371">
    <property type="term" value="F:muscle alpha-actinin binding"/>
    <property type="evidence" value="ECO:0007669"/>
    <property type="project" value="TreeGrafter"/>
</dbReference>
<dbReference type="GO" id="GO:0005912">
    <property type="term" value="C:adherens junction"/>
    <property type="evidence" value="ECO:0007669"/>
    <property type="project" value="TreeGrafter"/>
</dbReference>
<dbReference type="SUPFAM" id="SSF57716">
    <property type="entry name" value="Glucocorticoid receptor-like (DNA-binding domain)"/>
    <property type="match status" value="1"/>
</dbReference>
<proteinExistence type="predicted"/>
<dbReference type="GO" id="GO:0030036">
    <property type="term" value="P:actin cytoskeleton organization"/>
    <property type="evidence" value="ECO:0007669"/>
    <property type="project" value="TreeGrafter"/>
</dbReference>
<dbReference type="AlphaFoldDB" id="A0A368FNJ3"/>
<protein>
    <submittedName>
        <fullName evidence="7">LIM domain protein</fullName>
    </submittedName>
</protein>
<dbReference type="STRING" id="29170.A0A368FNJ3"/>
<evidence type="ECO:0000256" key="3">
    <source>
        <dbReference type="ARBA" id="ARBA00023038"/>
    </source>
</evidence>
<dbReference type="GO" id="GO:0061061">
    <property type="term" value="P:muscle structure development"/>
    <property type="evidence" value="ECO:0007669"/>
    <property type="project" value="TreeGrafter"/>
</dbReference>
<evidence type="ECO:0000313" key="7">
    <source>
        <dbReference type="EMBL" id="RCN33088.1"/>
    </source>
</evidence>
<dbReference type="PANTHER" id="PTHR24214:SF38">
    <property type="entry name" value="PDZ AND LIM DOMAIN PROTEIN ZASP-RELATED"/>
    <property type="match status" value="1"/>
</dbReference>
<gene>
    <name evidence="7" type="ORF">ANCCAN_21091</name>
</gene>
<sequence length="260" mass="28609">MEEADRLKAIECIEKHQRNLEEQQDQLSVLLDSAIAYLRNLDTTRSTATGSSPQPQFPLAPLREGQSCSEVKVDSLSEVLEELEAIPARYRGPGDFIAEQLSHIDQQGQSFTRSTFEQRTEQRTVGGGGTPIGGHSAKQVEIRGHGMLNNPGSRVPVCEACKQQIRQVSQHLWGGAYVLATGLAWCPEHFVCAHRGCGRRLLECGFVEENGMKYCEGCFEAHIAPRCAKCSKPIISVSCTSHSHCLYSKCHSTFGTMCAL</sequence>
<evidence type="ECO:0000313" key="8">
    <source>
        <dbReference type="Proteomes" id="UP000252519"/>
    </source>
</evidence>
<evidence type="ECO:0000259" key="6">
    <source>
        <dbReference type="PROSITE" id="PS50023"/>
    </source>
</evidence>
<dbReference type="GO" id="GO:0030018">
    <property type="term" value="C:Z disc"/>
    <property type="evidence" value="ECO:0007669"/>
    <property type="project" value="TreeGrafter"/>
</dbReference>
<dbReference type="InterPro" id="IPR050604">
    <property type="entry name" value="PDZ-LIM_domain"/>
</dbReference>
<dbReference type="PANTHER" id="PTHR24214">
    <property type="entry name" value="PDZ AND LIM DOMAIN PROTEIN ZASP"/>
    <property type="match status" value="1"/>
</dbReference>
<dbReference type="SMART" id="SM00132">
    <property type="entry name" value="LIM"/>
    <property type="match status" value="1"/>
</dbReference>
<dbReference type="GO" id="GO:0001725">
    <property type="term" value="C:stress fiber"/>
    <property type="evidence" value="ECO:0007669"/>
    <property type="project" value="TreeGrafter"/>
</dbReference>
<dbReference type="FunFam" id="2.10.110.10:FF:000069">
    <property type="entry name" value="Uncharacterized protein, isoform Z"/>
    <property type="match status" value="1"/>
</dbReference>
<dbReference type="InterPro" id="IPR001781">
    <property type="entry name" value="Znf_LIM"/>
</dbReference>
<keyword evidence="2 4" id="KW-0862">Zinc</keyword>
<dbReference type="GO" id="GO:0046872">
    <property type="term" value="F:metal ion binding"/>
    <property type="evidence" value="ECO:0007669"/>
    <property type="project" value="UniProtKB-KW"/>
</dbReference>
<feature type="domain" description="LIM zinc-binding" evidence="6">
    <location>
        <begin position="156"/>
        <end position="225"/>
    </location>
</feature>
<evidence type="ECO:0000256" key="1">
    <source>
        <dbReference type="ARBA" id="ARBA00022723"/>
    </source>
</evidence>
<dbReference type="OrthoDB" id="5911912at2759"/>
<keyword evidence="5" id="KW-0175">Coiled coil</keyword>
<dbReference type="Proteomes" id="UP000252519">
    <property type="component" value="Unassembled WGS sequence"/>
</dbReference>
<comment type="caution">
    <text evidence="7">The sequence shown here is derived from an EMBL/GenBank/DDBJ whole genome shotgun (WGS) entry which is preliminary data.</text>
</comment>
<organism evidence="7 8">
    <name type="scientific">Ancylostoma caninum</name>
    <name type="common">Dog hookworm</name>
    <dbReference type="NCBI Taxonomy" id="29170"/>
    <lineage>
        <taxon>Eukaryota</taxon>
        <taxon>Metazoa</taxon>
        <taxon>Ecdysozoa</taxon>
        <taxon>Nematoda</taxon>
        <taxon>Chromadorea</taxon>
        <taxon>Rhabditida</taxon>
        <taxon>Rhabditina</taxon>
        <taxon>Rhabditomorpha</taxon>
        <taxon>Strongyloidea</taxon>
        <taxon>Ancylostomatidae</taxon>
        <taxon>Ancylostomatinae</taxon>
        <taxon>Ancylostoma</taxon>
    </lineage>
</organism>
<dbReference type="GO" id="GO:0031941">
    <property type="term" value="C:filamentous actin"/>
    <property type="evidence" value="ECO:0007669"/>
    <property type="project" value="TreeGrafter"/>
</dbReference>